<keyword evidence="5" id="KW-0574">Periplasm</keyword>
<dbReference type="PROSITE" id="PS51318">
    <property type="entry name" value="TAT"/>
    <property type="match status" value="1"/>
</dbReference>
<evidence type="ECO:0000256" key="1">
    <source>
        <dbReference type="ARBA" id="ARBA00004418"/>
    </source>
</evidence>
<dbReference type="Proteomes" id="UP000515317">
    <property type="component" value="Chromosome"/>
</dbReference>
<evidence type="ECO:0000256" key="2">
    <source>
        <dbReference type="ARBA" id="ARBA00005001"/>
    </source>
</evidence>
<dbReference type="InterPro" id="IPR014756">
    <property type="entry name" value="Ig_E-set"/>
</dbReference>
<reference evidence="7 8" key="1">
    <citation type="submission" date="2020-08" db="EMBL/GenBank/DDBJ databases">
        <title>Genome sequence of Rhizobiales bacterium strain IZ6.</title>
        <authorList>
            <person name="Nakai R."/>
            <person name="Naganuma T."/>
        </authorList>
    </citation>
    <scope>NUCLEOTIDE SEQUENCE [LARGE SCALE GENOMIC DNA]</scope>
    <source>
        <strain evidence="7 8">IZ6</strain>
    </source>
</reference>
<proteinExistence type="inferred from homology"/>
<dbReference type="RefSeq" id="WP_222874759.1">
    <property type="nucleotide sequence ID" value="NZ_AP023361.1"/>
</dbReference>
<evidence type="ECO:0000256" key="3">
    <source>
        <dbReference type="ARBA" id="ARBA00009284"/>
    </source>
</evidence>
<dbReference type="InterPro" id="IPR006311">
    <property type="entry name" value="TAT_signal"/>
</dbReference>
<keyword evidence="4" id="KW-0732">Signal</keyword>
<dbReference type="InterPro" id="IPR014438">
    <property type="entry name" value="Glucan_biosyn_MdoG/MdoD"/>
</dbReference>
<organism evidence="7 8">
    <name type="scientific">Terrihabitans soli</name>
    <dbReference type="NCBI Taxonomy" id="708113"/>
    <lineage>
        <taxon>Bacteria</taxon>
        <taxon>Pseudomonadati</taxon>
        <taxon>Pseudomonadota</taxon>
        <taxon>Alphaproteobacteria</taxon>
        <taxon>Hyphomicrobiales</taxon>
        <taxon>Terrihabitans</taxon>
    </lineage>
</organism>
<dbReference type="SUPFAM" id="SSF81296">
    <property type="entry name" value="E set domains"/>
    <property type="match status" value="1"/>
</dbReference>
<dbReference type="UniPathway" id="UPA00637"/>
<dbReference type="KEGG" id="tso:IZ6_18200"/>
<keyword evidence="8" id="KW-1185">Reference proteome</keyword>
<dbReference type="Gene3D" id="2.70.98.10">
    <property type="match status" value="1"/>
</dbReference>
<dbReference type="InterPro" id="IPR011013">
    <property type="entry name" value="Gal_mutarotase_sf_dom"/>
</dbReference>
<dbReference type="GO" id="GO:0030288">
    <property type="term" value="C:outer membrane-bounded periplasmic space"/>
    <property type="evidence" value="ECO:0007669"/>
    <property type="project" value="TreeGrafter"/>
</dbReference>
<dbReference type="EMBL" id="AP023361">
    <property type="protein sequence ID" value="BCJ91085.1"/>
    <property type="molecule type" value="Genomic_DNA"/>
</dbReference>
<dbReference type="AlphaFoldDB" id="A0A6S6QU37"/>
<feature type="domain" description="Glucan biosynthesis periplasmic MdoG C-terminal" evidence="6">
    <location>
        <begin position="40"/>
        <end position="511"/>
    </location>
</feature>
<dbReference type="PANTHER" id="PTHR30504:SF3">
    <property type="entry name" value="GLUCANS BIOSYNTHESIS PROTEIN D"/>
    <property type="match status" value="1"/>
</dbReference>
<dbReference type="GO" id="GO:0003824">
    <property type="term" value="F:catalytic activity"/>
    <property type="evidence" value="ECO:0007669"/>
    <property type="project" value="InterPro"/>
</dbReference>
<dbReference type="PIRSF" id="PIRSF006281">
    <property type="entry name" value="MdoG"/>
    <property type="match status" value="1"/>
</dbReference>
<sequence>MTDFSRRDALALLAAFGLAGPFAKGARADDGLAFAAPRPFSFDTLIEGAKRRAGDVYKPPQSKGAQILAKIDYDQHNKIRYRLDRALKVNGGKSRVALFHPGALFPLPVGMHLVDGGSSRELTYRSDYFDMPDDSPAKQLPGDIGFAGFRVMGADTERDWLAFLGYAYFRSSGELDQFGQSARALAIDVAMPTPEEFPRFTDFYFAPSQDGDLTIYCSLDSPRVTGALRMDMIKNGTVVMDISARYFAREDIARFGIAPLTSMFWFSEANRERGADWRPEVHDTDGLSIWTGAGERLWRPLNNPDRVMTSSFADENPKGFGLMQRDRNFENYEDDGVFYEKRPSVWIEPKGQWGRGQVQLVEIPTDDEIHDNIVAYWLAEKPVKRGDAMALDYKLTWAKDEPHPASVGHVIATRIGRGGIPGQPRPPGVFKLVVDFAGGPISSLAKQGEPVEAVVTASSGVISNISCYANKAEDSWRALFDLTPANGDPCELRLFLKKDGVPLTETWLYQFLPPRRTG</sequence>
<evidence type="ECO:0000313" key="8">
    <source>
        <dbReference type="Proteomes" id="UP000515317"/>
    </source>
</evidence>
<dbReference type="InterPro" id="IPR007444">
    <property type="entry name" value="Glucan_biosyn_MdoG_C"/>
</dbReference>
<dbReference type="Pfam" id="PF04349">
    <property type="entry name" value="MdoG"/>
    <property type="match status" value="1"/>
</dbReference>
<comment type="pathway">
    <text evidence="2">Glycan metabolism; osmoregulated periplasmic glucan (OPG) biosynthesis.</text>
</comment>
<evidence type="ECO:0000256" key="5">
    <source>
        <dbReference type="ARBA" id="ARBA00022764"/>
    </source>
</evidence>
<evidence type="ECO:0000313" key="7">
    <source>
        <dbReference type="EMBL" id="BCJ91085.1"/>
    </source>
</evidence>
<accession>A0A6S6QU37</accession>
<evidence type="ECO:0000256" key="4">
    <source>
        <dbReference type="ARBA" id="ARBA00022729"/>
    </source>
</evidence>
<dbReference type="InterPro" id="IPR013783">
    <property type="entry name" value="Ig-like_fold"/>
</dbReference>
<evidence type="ECO:0000259" key="6">
    <source>
        <dbReference type="Pfam" id="PF04349"/>
    </source>
</evidence>
<dbReference type="PANTHER" id="PTHR30504">
    <property type="entry name" value="GLUCANS BIOSYNTHESIS PROTEIN"/>
    <property type="match status" value="1"/>
</dbReference>
<dbReference type="Gene3D" id="2.60.40.10">
    <property type="entry name" value="Immunoglobulins"/>
    <property type="match status" value="1"/>
</dbReference>
<comment type="similarity">
    <text evidence="3">Belongs to the OpgD/OpgG family.</text>
</comment>
<name>A0A6S6QU37_9HYPH</name>
<dbReference type="InterPro" id="IPR014718">
    <property type="entry name" value="GH-type_carb-bd"/>
</dbReference>
<comment type="subcellular location">
    <subcellularLocation>
        <location evidence="1">Periplasm</location>
    </subcellularLocation>
</comment>
<protein>
    <submittedName>
        <fullName evidence="7">Glucan biosynthesis protein D</fullName>
    </submittedName>
</protein>
<dbReference type="GO" id="GO:0051274">
    <property type="term" value="P:beta-glucan biosynthetic process"/>
    <property type="evidence" value="ECO:0007669"/>
    <property type="project" value="TreeGrafter"/>
</dbReference>
<dbReference type="SUPFAM" id="SSF74650">
    <property type="entry name" value="Galactose mutarotase-like"/>
    <property type="match status" value="1"/>
</dbReference>
<dbReference type="GO" id="GO:0030246">
    <property type="term" value="F:carbohydrate binding"/>
    <property type="evidence" value="ECO:0007669"/>
    <property type="project" value="InterPro"/>
</dbReference>
<gene>
    <name evidence="7" type="primary">mdoD</name>
    <name evidence="7" type="ORF">IZ6_18200</name>
</gene>